<feature type="compositionally biased region" description="Basic and acidic residues" evidence="1">
    <location>
        <begin position="136"/>
        <end position="233"/>
    </location>
</feature>
<keyword evidence="4" id="KW-1185">Reference proteome</keyword>
<feature type="transmembrane region" description="Helical" evidence="2">
    <location>
        <begin position="680"/>
        <end position="700"/>
    </location>
</feature>
<feature type="compositionally biased region" description="Acidic residues" evidence="1">
    <location>
        <begin position="126"/>
        <end position="135"/>
    </location>
</feature>
<organism evidence="3 4">
    <name type="scientific">Botrytis deweyae</name>
    <dbReference type="NCBI Taxonomy" id="2478750"/>
    <lineage>
        <taxon>Eukaryota</taxon>
        <taxon>Fungi</taxon>
        <taxon>Dikarya</taxon>
        <taxon>Ascomycota</taxon>
        <taxon>Pezizomycotina</taxon>
        <taxon>Leotiomycetes</taxon>
        <taxon>Helotiales</taxon>
        <taxon>Sclerotiniaceae</taxon>
        <taxon>Botrytis</taxon>
    </lineage>
</organism>
<feature type="compositionally biased region" description="Polar residues" evidence="1">
    <location>
        <begin position="398"/>
        <end position="407"/>
    </location>
</feature>
<feature type="compositionally biased region" description="Low complexity" evidence="1">
    <location>
        <begin position="631"/>
        <end position="641"/>
    </location>
</feature>
<feature type="compositionally biased region" description="Basic and acidic residues" evidence="1">
    <location>
        <begin position="242"/>
        <end position="301"/>
    </location>
</feature>
<name>A0ABQ7IX16_9HELO</name>
<evidence type="ECO:0000256" key="1">
    <source>
        <dbReference type="SAM" id="MobiDB-lite"/>
    </source>
</evidence>
<feature type="region of interest" description="Disordered" evidence="1">
    <location>
        <begin position="612"/>
        <end position="641"/>
    </location>
</feature>
<keyword evidence="2" id="KW-0812">Transmembrane</keyword>
<keyword evidence="2" id="KW-0472">Membrane</keyword>
<proteinExistence type="predicted"/>
<comment type="caution">
    <text evidence="3">The sequence shown here is derived from an EMBL/GenBank/DDBJ whole genome shotgun (WGS) entry which is preliminary data.</text>
</comment>
<feature type="region of interest" description="Disordered" evidence="1">
    <location>
        <begin position="1"/>
        <end position="365"/>
    </location>
</feature>
<feature type="compositionally biased region" description="Polar residues" evidence="1">
    <location>
        <begin position="9"/>
        <end position="29"/>
    </location>
</feature>
<feature type="compositionally biased region" description="Acidic residues" evidence="1">
    <location>
        <begin position="51"/>
        <end position="62"/>
    </location>
</feature>
<dbReference type="GeneID" id="62229152"/>
<dbReference type="RefSeq" id="XP_038813737.1">
    <property type="nucleotide sequence ID" value="XM_038949998.1"/>
</dbReference>
<accession>A0ABQ7IX16</accession>
<dbReference type="Proteomes" id="UP000783213">
    <property type="component" value="Unassembled WGS sequence"/>
</dbReference>
<feature type="compositionally biased region" description="Basic and acidic residues" evidence="1">
    <location>
        <begin position="66"/>
        <end position="78"/>
    </location>
</feature>
<keyword evidence="2" id="KW-1133">Transmembrane helix</keyword>
<feature type="compositionally biased region" description="Polar residues" evidence="1">
    <location>
        <begin position="500"/>
        <end position="518"/>
    </location>
</feature>
<dbReference type="EMBL" id="RCSX01000004">
    <property type="protein sequence ID" value="KAF7936159.1"/>
    <property type="molecule type" value="Genomic_DNA"/>
</dbReference>
<evidence type="ECO:0000313" key="4">
    <source>
        <dbReference type="Proteomes" id="UP000783213"/>
    </source>
</evidence>
<evidence type="ECO:0000256" key="2">
    <source>
        <dbReference type="SAM" id="Phobius"/>
    </source>
</evidence>
<feature type="compositionally biased region" description="Basic and acidic residues" evidence="1">
    <location>
        <begin position="113"/>
        <end position="125"/>
    </location>
</feature>
<feature type="compositionally biased region" description="Basic and acidic residues" evidence="1">
    <location>
        <begin position="308"/>
        <end position="355"/>
    </location>
</feature>
<sequence length="811" mass="92976">MAPGKQPRYDSSPSPRTRGTFRANNNDNGTDIWGNRARGGSGDTWIKKIMEDDENNGEDASVDIEGVTRDIGKMREEEANGTGRGWDTELEFTARSVDINRSPRLKTNGIPSRIEEIMEQERSFVEDDEEEEEHEEANHAKVQERPARRGKSVDNLESRKTSRPVEDENAKKETVHAKSEERRERVRRELEKRRAERRPITSYESEDKKIPQERQEGALRNRLPRERRSKSGDFSKSNSFHVDNHVRSMRNDKENVVPQEERPLSRLERRFQGEDGLKAIQRARDSRSRTDYDQRVPETTEPRVNSESNRRSLENTEPRVRAEYNHRASENIEPRSLERLKVNDKTDKMNEKTILEQEGENIRGTPITVFPENEKRLNGTTSKQEDSLQILRNLSKAITGTSGSGRNSPGRLDNNLETPVLSERSPYELEQVSERLPNSAPTPPPSAPINPLLLPTPKVTGGWIETPAPPRMRTSGRTPKEQPQIKEEPSSPRSHSEPSKTSQSQSRSRPTPINSAPTISAAADLQRIEKEARVDDSTTIDRDFSLFLKNQLTSPNSETVEINLDFDENGQPLSHEEKEKKLEELAFLRMNRSLKHTTSSIRDARHGIERLEQQVSSSGPHSRSPKELGIPSPKKLSISSPKTSSRPFFLDAPLNPALNPNVHYLMIPLPRLRHPGTRKLTWFGLLFTIFITWFVAEWAMCETYCHPKYSNKDVWHPSDPFWPWAIPTKMDQWTGKVVSSGIGDAWDWWKGYDEEIRIWKEKMKREGVKIPKAVELGDDEVVDEVVEDHAGKYDERKGGSSWWSWDNDEIV</sequence>
<reference evidence="3 4" key="1">
    <citation type="journal article" date="2020" name="Genome Biol. Evol.">
        <title>Comparative genomics of Sclerotiniaceae.</title>
        <authorList>
            <person name="Valero Jimenez C.A."/>
            <person name="Steentjes M."/>
            <person name="Scholten O.E."/>
            <person name="Van Kan J.A.L."/>
        </authorList>
    </citation>
    <scope>NUCLEOTIDE SEQUENCE [LARGE SCALE GENOMIC DNA]</scope>
    <source>
        <strain evidence="3 4">B1</strain>
    </source>
</reference>
<evidence type="ECO:0000313" key="3">
    <source>
        <dbReference type="EMBL" id="KAF7936159.1"/>
    </source>
</evidence>
<feature type="region of interest" description="Disordered" evidence="1">
    <location>
        <begin position="398"/>
        <end position="518"/>
    </location>
</feature>
<gene>
    <name evidence="3" type="ORF">EAE98_002378</name>
</gene>
<protein>
    <submittedName>
        <fullName evidence="3">Uncharacterized protein</fullName>
    </submittedName>
</protein>
<feature type="compositionally biased region" description="Basic and acidic residues" evidence="1">
    <location>
        <begin position="478"/>
        <end position="498"/>
    </location>
</feature>